<evidence type="ECO:0000256" key="2">
    <source>
        <dbReference type="ARBA" id="ARBA00005695"/>
    </source>
</evidence>
<dbReference type="Proteomes" id="UP000283003">
    <property type="component" value="Unassembled WGS sequence"/>
</dbReference>
<dbReference type="PANTHER" id="PTHR30290:SF10">
    <property type="entry name" value="PERIPLASMIC OLIGOPEPTIDE-BINDING PROTEIN-RELATED"/>
    <property type="match status" value="1"/>
</dbReference>
<evidence type="ECO:0000256" key="4">
    <source>
        <dbReference type="ARBA" id="ARBA00022729"/>
    </source>
</evidence>
<dbReference type="PROSITE" id="PS51257">
    <property type="entry name" value="PROKAR_LIPOPROTEIN"/>
    <property type="match status" value="1"/>
</dbReference>
<dbReference type="EMBL" id="RXOL01000001">
    <property type="protein sequence ID" value="RVQ69686.1"/>
    <property type="molecule type" value="Genomic_DNA"/>
</dbReference>
<organism evidence="5 6">
    <name type="scientific">Croceicoccus ponticola</name>
    <dbReference type="NCBI Taxonomy" id="2217664"/>
    <lineage>
        <taxon>Bacteria</taxon>
        <taxon>Pseudomonadati</taxon>
        <taxon>Pseudomonadota</taxon>
        <taxon>Alphaproteobacteria</taxon>
        <taxon>Sphingomonadales</taxon>
        <taxon>Erythrobacteraceae</taxon>
        <taxon>Croceicoccus</taxon>
    </lineage>
</organism>
<dbReference type="Gene3D" id="3.40.190.10">
    <property type="entry name" value="Periplasmic binding protein-like II"/>
    <property type="match status" value="1"/>
</dbReference>
<evidence type="ECO:0000256" key="1">
    <source>
        <dbReference type="ARBA" id="ARBA00004418"/>
    </source>
</evidence>
<dbReference type="Gene3D" id="3.90.76.10">
    <property type="entry name" value="Dipeptide-binding Protein, Domain 1"/>
    <property type="match status" value="1"/>
</dbReference>
<gene>
    <name evidence="5" type="ORF">EKN06_05890</name>
</gene>
<protein>
    <submittedName>
        <fullName evidence="5">Peptide ABC transporter substrate-binding protein</fullName>
    </submittedName>
</protein>
<comment type="similarity">
    <text evidence="2">Belongs to the bacterial solute-binding protein 5 family.</text>
</comment>
<evidence type="ECO:0000256" key="3">
    <source>
        <dbReference type="ARBA" id="ARBA00022448"/>
    </source>
</evidence>
<evidence type="ECO:0000313" key="6">
    <source>
        <dbReference type="Proteomes" id="UP000283003"/>
    </source>
</evidence>
<comment type="subcellular location">
    <subcellularLocation>
        <location evidence="1">Periplasm</location>
    </subcellularLocation>
</comment>
<dbReference type="InterPro" id="IPR039424">
    <property type="entry name" value="SBP_5"/>
</dbReference>
<dbReference type="RefSeq" id="WP_127611873.1">
    <property type="nucleotide sequence ID" value="NZ_RXOL01000001.1"/>
</dbReference>
<accession>A0A437H2B0</accession>
<dbReference type="GO" id="GO:0015833">
    <property type="term" value="P:peptide transport"/>
    <property type="evidence" value="ECO:0007669"/>
    <property type="project" value="TreeGrafter"/>
</dbReference>
<dbReference type="GO" id="GO:1904680">
    <property type="term" value="F:peptide transmembrane transporter activity"/>
    <property type="evidence" value="ECO:0007669"/>
    <property type="project" value="TreeGrafter"/>
</dbReference>
<evidence type="ECO:0000313" key="5">
    <source>
        <dbReference type="EMBL" id="RVQ69686.1"/>
    </source>
</evidence>
<proteinExistence type="inferred from homology"/>
<dbReference type="PANTHER" id="PTHR30290">
    <property type="entry name" value="PERIPLASMIC BINDING COMPONENT OF ABC TRANSPORTER"/>
    <property type="match status" value="1"/>
</dbReference>
<keyword evidence="6" id="KW-1185">Reference proteome</keyword>
<sequence length="478" mass="51124">MPVPSRILVPILALLTAACGSGGDARFDVLLIGDPAEALEDKVPLPAAAGLIREATGSGLVALDAQGRIQPDLAARWIVTDDGLSYIFRFESFDPDEKDPLTADDVRKALQARIRQFKNTGLGLDLRIIDGIYARTDEVVEIQLKSAMPEFLQLLARPELALRFEGRDTGALTLSADGPVLTLSRPAGPDGRVAASLDVRISSARDAVRRFQAGEAELLLDGGLDALPHVELGGLLRGTIRLDPITGIFGLSIAKNDGFLSRAANREAISLAIDRQALIAPFNIGGWTPRVRLVPVGMPGTAQPPGPWDGYTMEQRQAFAAQRVAGWAATKGPIPPITIALPPGSGGDILFRRLSADFSNVGLAAKRVGPDADAQLRLVEDVAWLDQPEWYLHRFDCAVINGVCSAEADKLVGESIGEPDMAKRAALLSEAERLLTAETTFISFGPPIRFSLVRGGVDGFAVNRWGFHPLSQLFATPN</sequence>
<keyword evidence="4" id="KW-0732">Signal</keyword>
<comment type="caution">
    <text evidence="5">The sequence shown here is derived from an EMBL/GenBank/DDBJ whole genome shotgun (WGS) entry which is preliminary data.</text>
</comment>
<dbReference type="Gene3D" id="3.10.105.10">
    <property type="entry name" value="Dipeptide-binding Protein, Domain 3"/>
    <property type="match status" value="1"/>
</dbReference>
<dbReference type="SUPFAM" id="SSF53850">
    <property type="entry name" value="Periplasmic binding protein-like II"/>
    <property type="match status" value="1"/>
</dbReference>
<reference evidence="5 6" key="1">
    <citation type="submission" date="2018-12" db="EMBL/GenBank/DDBJ databases">
        <title>Croceicoccus ponticola sp. nov., a lipolytic bacterium isolated from seawater.</title>
        <authorList>
            <person name="Yoon J.-H."/>
        </authorList>
    </citation>
    <scope>NUCLEOTIDE SEQUENCE [LARGE SCALE GENOMIC DNA]</scope>
    <source>
        <strain evidence="5 6">GM-16</strain>
    </source>
</reference>
<dbReference type="GO" id="GO:0030313">
    <property type="term" value="C:cell envelope"/>
    <property type="evidence" value="ECO:0007669"/>
    <property type="project" value="UniProtKB-SubCell"/>
</dbReference>
<keyword evidence="3" id="KW-0813">Transport</keyword>
<name>A0A437H2B0_9SPHN</name>
<dbReference type="AlphaFoldDB" id="A0A437H2B0"/>
<dbReference type="OrthoDB" id="9803988at2"/>